<comment type="subcellular location">
    <subcellularLocation>
        <location evidence="1">Cell membrane</location>
        <topology evidence="1">Multi-pass membrane protein</topology>
    </subcellularLocation>
</comment>
<dbReference type="PROSITE" id="PS50893">
    <property type="entry name" value="ABC_TRANSPORTER_2"/>
    <property type="match status" value="1"/>
</dbReference>
<evidence type="ECO:0000256" key="8">
    <source>
        <dbReference type="SAM" id="Phobius"/>
    </source>
</evidence>
<evidence type="ECO:0000259" key="10">
    <source>
        <dbReference type="PROSITE" id="PS50929"/>
    </source>
</evidence>
<evidence type="ECO:0000256" key="6">
    <source>
        <dbReference type="ARBA" id="ARBA00022989"/>
    </source>
</evidence>
<dbReference type="InterPro" id="IPR027417">
    <property type="entry name" value="P-loop_NTPase"/>
</dbReference>
<dbReference type="PANTHER" id="PTHR11384">
    <property type="entry name" value="ATP-BINDING CASSETTE, SUB-FAMILY D MEMBER"/>
    <property type="match status" value="1"/>
</dbReference>
<dbReference type="PANTHER" id="PTHR11384:SF59">
    <property type="entry name" value="LYSOSOMAL COBALAMIN TRANSPORTER ABCD4"/>
    <property type="match status" value="1"/>
</dbReference>
<dbReference type="InterPro" id="IPR003593">
    <property type="entry name" value="AAA+_ATPase"/>
</dbReference>
<dbReference type="SUPFAM" id="SSF52540">
    <property type="entry name" value="P-loop containing nucleoside triphosphate hydrolases"/>
    <property type="match status" value="1"/>
</dbReference>
<dbReference type="Gene3D" id="3.40.50.300">
    <property type="entry name" value="P-loop containing nucleotide triphosphate hydrolases"/>
    <property type="match status" value="1"/>
</dbReference>
<feature type="transmembrane region" description="Helical" evidence="8">
    <location>
        <begin position="201"/>
        <end position="221"/>
    </location>
</feature>
<dbReference type="SUPFAM" id="SSF90123">
    <property type="entry name" value="ABC transporter transmembrane region"/>
    <property type="match status" value="1"/>
</dbReference>
<dbReference type="Proteomes" id="UP000006859">
    <property type="component" value="Chromosome"/>
</dbReference>
<dbReference type="eggNOG" id="COG4178">
    <property type="taxonomic scope" value="Bacteria"/>
</dbReference>
<feature type="transmembrane region" description="Helical" evidence="8">
    <location>
        <begin position="43"/>
        <end position="61"/>
    </location>
</feature>
<gene>
    <name evidence="11" type="primary">yddA</name>
    <name evidence="11" type="ordered locus">Dda3937_01406</name>
</gene>
<dbReference type="Pfam" id="PF06472">
    <property type="entry name" value="ABC_membrane_2"/>
    <property type="match status" value="1"/>
</dbReference>
<evidence type="ECO:0000259" key="9">
    <source>
        <dbReference type="PROSITE" id="PS50893"/>
    </source>
</evidence>
<dbReference type="CDD" id="cd03223">
    <property type="entry name" value="ABCD_peroxisomal_ALDP"/>
    <property type="match status" value="1"/>
</dbReference>
<evidence type="ECO:0000256" key="2">
    <source>
        <dbReference type="ARBA" id="ARBA00022448"/>
    </source>
</evidence>
<name>E0SB27_DICD3</name>
<dbReference type="AlphaFoldDB" id="E0SB27"/>
<feature type="domain" description="ABC transmembrane type-1" evidence="10">
    <location>
        <begin position="89"/>
        <end position="345"/>
    </location>
</feature>
<protein>
    <submittedName>
        <fullName evidence="11">Hypothetical ABC transporter ATP-binding protein yddA</fullName>
    </submittedName>
</protein>
<evidence type="ECO:0000256" key="3">
    <source>
        <dbReference type="ARBA" id="ARBA00022692"/>
    </source>
</evidence>
<dbReference type="KEGG" id="ddd:Dda3937_01406"/>
<feature type="transmembrane region" description="Helical" evidence="8">
    <location>
        <begin position="81"/>
        <end position="102"/>
    </location>
</feature>
<evidence type="ECO:0000313" key="11">
    <source>
        <dbReference type="EMBL" id="ADM97125.1"/>
    </source>
</evidence>
<dbReference type="EMBL" id="CP002038">
    <property type="protein sequence ID" value="ADM97125.1"/>
    <property type="molecule type" value="Genomic_DNA"/>
</dbReference>
<dbReference type="InterPro" id="IPR017871">
    <property type="entry name" value="ABC_transporter-like_CS"/>
</dbReference>
<dbReference type="SMART" id="SM00382">
    <property type="entry name" value="AAA"/>
    <property type="match status" value="1"/>
</dbReference>
<proteinExistence type="predicted"/>
<organism evidence="11 12">
    <name type="scientific">Dickeya dadantii (strain 3937)</name>
    <name type="common">Erwinia chrysanthemi (strain 3937)</name>
    <dbReference type="NCBI Taxonomy" id="198628"/>
    <lineage>
        <taxon>Bacteria</taxon>
        <taxon>Pseudomonadati</taxon>
        <taxon>Pseudomonadota</taxon>
        <taxon>Gammaproteobacteria</taxon>
        <taxon>Enterobacterales</taxon>
        <taxon>Pectobacteriaceae</taxon>
        <taxon>Dickeya</taxon>
    </lineage>
</organism>
<evidence type="ECO:0000256" key="1">
    <source>
        <dbReference type="ARBA" id="ARBA00004651"/>
    </source>
</evidence>
<keyword evidence="7 8" id="KW-0472">Membrane</keyword>
<dbReference type="InterPro" id="IPR050835">
    <property type="entry name" value="ABC_transporter_sub-D"/>
</dbReference>
<reference evidence="11 12" key="1">
    <citation type="journal article" date="2011" name="J. Bacteriol.">
        <title>Genome sequence of the plant-pathogenic bacterium Dickeya dadantii 3937.</title>
        <authorList>
            <person name="Glasner J.D."/>
            <person name="Yang C.H."/>
            <person name="Reverchon S."/>
            <person name="Hugouvieux-Cotte-Pattat N."/>
            <person name="Condemine G."/>
            <person name="Bohin J.P."/>
            <person name="Van Gijsegem F."/>
            <person name="Yang S."/>
            <person name="Franza T."/>
            <person name="Expert D."/>
            <person name="Plunkett G. III"/>
            <person name="San Francisco M.J."/>
            <person name="Charkowski A.O."/>
            <person name="Py B."/>
            <person name="Bell K."/>
            <person name="Rauscher L."/>
            <person name="Rodriguez-Palenzuela P."/>
            <person name="Toussaint A."/>
            <person name="Holeva M.C."/>
            <person name="He S.Y."/>
            <person name="Douet V."/>
            <person name="Boccara M."/>
            <person name="Blanco C."/>
            <person name="Toth I."/>
            <person name="Anderson B.D."/>
            <person name="Biehl B.S."/>
            <person name="Mau B."/>
            <person name="Flynn S.M."/>
            <person name="Barras F."/>
            <person name="Lindeberg M."/>
            <person name="Birch P.R."/>
            <person name="Tsuyumu S."/>
            <person name="Shi X."/>
            <person name="Hibbing M."/>
            <person name="Yap M.N."/>
            <person name="Carpentier M."/>
            <person name="Dassa E."/>
            <person name="Umehara M."/>
            <person name="Kim J.F."/>
            <person name="Rusch M."/>
            <person name="Soni P."/>
            <person name="Mayhew G.F."/>
            <person name="Fouts D.E."/>
            <person name="Gill S.R."/>
            <person name="Blattner F.R."/>
            <person name="Keen N.T."/>
            <person name="Perna N.T."/>
        </authorList>
    </citation>
    <scope>NUCLEOTIDE SEQUENCE [LARGE SCALE GENOMIC DNA]</scope>
    <source>
        <strain evidence="11 12">3937</strain>
    </source>
</reference>
<keyword evidence="4" id="KW-0547">Nucleotide-binding</keyword>
<feature type="transmembrane region" description="Helical" evidence="8">
    <location>
        <begin position="162"/>
        <end position="181"/>
    </location>
</feature>
<feature type="domain" description="ABC transporter" evidence="9">
    <location>
        <begin position="376"/>
        <end position="570"/>
    </location>
</feature>
<dbReference type="InterPro" id="IPR011527">
    <property type="entry name" value="ABC1_TM_dom"/>
</dbReference>
<dbReference type="GO" id="GO:0005524">
    <property type="term" value="F:ATP binding"/>
    <property type="evidence" value="ECO:0007669"/>
    <property type="project" value="UniProtKB-KW"/>
</dbReference>
<dbReference type="InterPro" id="IPR003439">
    <property type="entry name" value="ABC_transporter-like_ATP-bd"/>
</dbReference>
<keyword evidence="5 11" id="KW-0067">ATP-binding</keyword>
<dbReference type="Pfam" id="PF00005">
    <property type="entry name" value="ABC_tran"/>
    <property type="match status" value="1"/>
</dbReference>
<dbReference type="STRING" id="198628.Dda3937_01406"/>
<accession>E0SB27</accession>
<evidence type="ECO:0000256" key="7">
    <source>
        <dbReference type="ARBA" id="ARBA00023136"/>
    </source>
</evidence>
<keyword evidence="12" id="KW-1185">Reference proteome</keyword>
<dbReference type="Gene3D" id="1.20.1560.10">
    <property type="entry name" value="ABC transporter type 1, transmembrane domain"/>
    <property type="match status" value="1"/>
</dbReference>
<dbReference type="InterPro" id="IPR036640">
    <property type="entry name" value="ABC1_TM_sf"/>
</dbReference>
<dbReference type="PROSITE" id="PS00211">
    <property type="entry name" value="ABC_TRANSPORTER_1"/>
    <property type="match status" value="1"/>
</dbReference>
<evidence type="ECO:0000256" key="5">
    <source>
        <dbReference type="ARBA" id="ARBA00022840"/>
    </source>
</evidence>
<dbReference type="GO" id="GO:0140359">
    <property type="term" value="F:ABC-type transporter activity"/>
    <property type="evidence" value="ECO:0007669"/>
    <property type="project" value="InterPro"/>
</dbReference>
<keyword evidence="6 8" id="KW-1133">Transmembrane helix</keyword>
<dbReference type="GO" id="GO:0016887">
    <property type="term" value="F:ATP hydrolysis activity"/>
    <property type="evidence" value="ECO:0007669"/>
    <property type="project" value="InterPro"/>
</dbReference>
<evidence type="ECO:0000256" key="4">
    <source>
        <dbReference type="ARBA" id="ARBA00022741"/>
    </source>
</evidence>
<dbReference type="HOGENOM" id="CLU_007587_6_1_6"/>
<dbReference type="PROSITE" id="PS50929">
    <property type="entry name" value="ABC_TM1F"/>
    <property type="match status" value="1"/>
</dbReference>
<keyword evidence="3 8" id="KW-0812">Transmembrane</keyword>
<dbReference type="GO" id="GO:0005886">
    <property type="term" value="C:plasma membrane"/>
    <property type="evidence" value="ECO:0007669"/>
    <property type="project" value="UniProtKB-SubCell"/>
</dbReference>
<feature type="transmembrane region" description="Helical" evidence="8">
    <location>
        <begin position="286"/>
        <end position="309"/>
    </location>
</feature>
<keyword evidence="2" id="KW-0813">Transport</keyword>
<sequence>MASAKSGAVYHAATGEKIVKPFLRAFALLCRPFWFNRRYWQSWLLLAAIVAMGGSIVYLNVRINDWSKTFYDALGAFDSGLLYRLIKEYCLYILIYIGVFVYQEWLTKLLIIRWREQMTAAFIDSWLAKRAFYRLSLSGRVDNPDQRIAQDVDLFVTQTVRLSVSFIITFAQLLSFLLILWDLSGVQQFTLWGHSVTVSGYLVWVAVLYTLLGSLITQWIGKRLHGINYHKQQAEADFRASLLRKHDSAEQIALYGGERQEKRQLGGYFASIVSNWRSLMNAERNLGLFTVGYTRVSLIVPVFAALPAFLSKTVTLGGLMQIRSAFGQVHSALSWFIRVYYSLVELSASMTRLDQFRREIAAHQNTTIPIVQGEHLQVERLSFSTPQGQPLLRNVTFQCAPGSWNRLSGRSGLGKSTLLRTLAGLWPYYNGAWQAGRGNSLLLPQQSYLGQGALAEVICYPRARLDDEAALRQVLDQVGLGDWGDRLQQQMNWDRVFSGGERQRLALARALVNRPDHLYLDEATSHLDPQAARHLLGVIRQALPDCTVIAVTHQQELADLFHYHIDLAAFR</sequence>
<evidence type="ECO:0000313" key="12">
    <source>
        <dbReference type="Proteomes" id="UP000006859"/>
    </source>
</evidence>